<organism evidence="1 2">
    <name type="scientific">Caldibacillus debilis GB1</name>
    <dbReference type="NCBI Taxonomy" id="1339248"/>
    <lineage>
        <taxon>Bacteria</taxon>
        <taxon>Bacillati</taxon>
        <taxon>Bacillota</taxon>
        <taxon>Bacilli</taxon>
        <taxon>Bacillales</taxon>
        <taxon>Bacillaceae</taxon>
        <taxon>Caldibacillus</taxon>
    </lineage>
</organism>
<accession>A0A420VDM8</accession>
<reference evidence="1 2" key="1">
    <citation type="submission" date="2013-12" db="EMBL/GenBank/DDBJ databases">
        <title>Genome and proteome characterization of Caldibacillus debilis GB1 derived from a cellulolytic aero-tolerant co-culture.</title>
        <authorList>
            <person name="Wushke S.T."/>
            <person name="Zhang X."/>
            <person name="Fristensky B."/>
            <person name="Wilkins J.A."/>
            <person name="Levin D.B."/>
            <person name="Sparling R."/>
        </authorList>
    </citation>
    <scope>NUCLEOTIDE SEQUENCE [LARGE SCALE GENOMIC DNA]</scope>
    <source>
        <strain evidence="1 2">GB1</strain>
    </source>
</reference>
<dbReference type="EMBL" id="AZRV01000035">
    <property type="protein sequence ID" value="RKO61761.1"/>
    <property type="molecule type" value="Genomic_DNA"/>
</dbReference>
<evidence type="ECO:0000313" key="1">
    <source>
        <dbReference type="EMBL" id="RKO61761.1"/>
    </source>
</evidence>
<comment type="caution">
    <text evidence="1">The sequence shown here is derived from an EMBL/GenBank/DDBJ whole genome shotgun (WGS) entry which is preliminary data.</text>
</comment>
<name>A0A420VDM8_9BACI</name>
<dbReference type="Proteomes" id="UP000286235">
    <property type="component" value="Unassembled WGS sequence"/>
</dbReference>
<gene>
    <name evidence="1" type="ORF">Cdeb_01232</name>
</gene>
<dbReference type="AlphaFoldDB" id="A0A420VDM8"/>
<protein>
    <submittedName>
        <fullName evidence="1">Uncharacterized protein</fullName>
    </submittedName>
</protein>
<proteinExistence type="predicted"/>
<keyword evidence="2" id="KW-1185">Reference proteome</keyword>
<evidence type="ECO:0000313" key="2">
    <source>
        <dbReference type="Proteomes" id="UP000286235"/>
    </source>
</evidence>
<sequence length="50" mass="5789">MAKRRTIGSLTQSRGTWAINPVTRVKQPKSKHPDRKLAKVLLRKGYWDDV</sequence>